<proteinExistence type="predicted"/>
<evidence type="ECO:0000313" key="2">
    <source>
        <dbReference type="EMBL" id="RNB81595.1"/>
    </source>
</evidence>
<accession>A0A3M8D328</accession>
<dbReference type="Pfam" id="PF14493">
    <property type="entry name" value="HTH_40"/>
    <property type="match status" value="1"/>
</dbReference>
<dbReference type="InterPro" id="IPR029491">
    <property type="entry name" value="Helicase_HTH"/>
</dbReference>
<gene>
    <name evidence="2" type="ORF">EDM56_25065</name>
</gene>
<dbReference type="RefSeq" id="WP_122920680.1">
    <property type="nucleotide sequence ID" value="NZ_RHHQ01000022.1"/>
</dbReference>
<comment type="caution">
    <text evidence="2">The sequence shown here is derived from an EMBL/GenBank/DDBJ whole genome shotgun (WGS) entry which is preliminary data.</text>
</comment>
<dbReference type="EMBL" id="RHHQ01000022">
    <property type="protein sequence ID" value="RNB81595.1"/>
    <property type="molecule type" value="Genomic_DNA"/>
</dbReference>
<reference evidence="2 3" key="1">
    <citation type="submission" date="2018-10" db="EMBL/GenBank/DDBJ databases">
        <title>Phylogenomics of Brevibacillus.</title>
        <authorList>
            <person name="Dunlap C."/>
        </authorList>
    </citation>
    <scope>NUCLEOTIDE SEQUENCE [LARGE SCALE GENOMIC DNA]</scope>
    <source>
        <strain evidence="2 3">JCM 15716</strain>
    </source>
</reference>
<evidence type="ECO:0000313" key="3">
    <source>
        <dbReference type="Proteomes" id="UP000271031"/>
    </source>
</evidence>
<feature type="domain" description="Helicase Helix-turn-helix" evidence="1">
    <location>
        <begin position="279"/>
        <end position="367"/>
    </location>
</feature>
<keyword evidence="3" id="KW-1185">Reference proteome</keyword>
<dbReference type="AlphaFoldDB" id="A0A3M8D328"/>
<sequence>MWDLDHAEADFFQTFVMGGLAPLAGERTTQALYHIFQGRRANQTYQDVEIFQLYPYYRLFPRLSREHWQKTIETCVERKLIVLEKMSGTTPKMTFTLTEEGEASRAEGWERYELSKWLAPLQGSTQGPELQEMWLRLHLLIQTVSQLIEEELSFFPQVGQRTIQAWVKLQLRDKEKREEWKQGLFDELTLLLDGLDPQLQRLLIGQWSGARKTGMTMQQIAISEECPPSLVVVMMMSALALCKKQLQAGDARQFPLLACLVEQRKDGNAGKGSILLSSSAEATFAMLEQGLGIAEIAAARQLRANTIEDHLVEIALRVPDWDMSEYLQPEDMAAIMQATEQLKTRRLRIIKDHFGTKYNYLQIRLALTGRAEGGTG</sequence>
<protein>
    <recommendedName>
        <fullName evidence="1">Helicase Helix-turn-helix domain-containing protein</fullName>
    </recommendedName>
</protein>
<dbReference type="Proteomes" id="UP000271031">
    <property type="component" value="Unassembled WGS sequence"/>
</dbReference>
<evidence type="ECO:0000259" key="1">
    <source>
        <dbReference type="Pfam" id="PF14493"/>
    </source>
</evidence>
<name>A0A3M8D328_9BACL</name>
<dbReference type="OrthoDB" id="2354672at2"/>
<organism evidence="2 3">
    <name type="scientific">Brevibacillus fluminis</name>
    <dbReference type="NCBI Taxonomy" id="511487"/>
    <lineage>
        <taxon>Bacteria</taxon>
        <taxon>Bacillati</taxon>
        <taxon>Bacillota</taxon>
        <taxon>Bacilli</taxon>
        <taxon>Bacillales</taxon>
        <taxon>Paenibacillaceae</taxon>
        <taxon>Brevibacillus</taxon>
    </lineage>
</organism>